<comment type="caution">
    <text evidence="1">The sequence shown here is derived from an EMBL/GenBank/DDBJ whole genome shotgun (WGS) entry which is preliminary data.</text>
</comment>
<sequence>MTLLLSWIGKDSRKISSAYIASDSRFSWSDGRKFDYGRKVYALQNSPDILGYCGDVLYPTVILTQLLDMDKDSILFPKNSSNRERVQIVFNQIKEKSAYYPESKLAKSIEIIHISRDNEIDFVCFIYKWTIETNWTISEQEIPLASDKVIILGSGKDEFYNRYLDYLKGNNGKTSRALFQCLCHTLIDIKDLQCGGAPQLVGLYNKFNGKNFGIIYKNQRYYLGTKIHKLEETSNLEWRNELFERYNGITKQILEGAQRQPNDLNI</sequence>
<organism evidence="1 2">
    <name type="scientific">Chryseobacterium paridis</name>
    <dbReference type="NCBI Taxonomy" id="2800328"/>
    <lineage>
        <taxon>Bacteria</taxon>
        <taxon>Pseudomonadati</taxon>
        <taxon>Bacteroidota</taxon>
        <taxon>Flavobacteriia</taxon>
        <taxon>Flavobacteriales</taxon>
        <taxon>Weeksellaceae</taxon>
        <taxon>Chryseobacterium group</taxon>
        <taxon>Chryseobacterium</taxon>
    </lineage>
</organism>
<name>A0ABS1FS18_9FLAO</name>
<dbReference type="EMBL" id="JAENHK010000005">
    <property type="protein sequence ID" value="MBK1895227.1"/>
    <property type="molecule type" value="Genomic_DNA"/>
</dbReference>
<dbReference type="Proteomes" id="UP000628669">
    <property type="component" value="Unassembled WGS sequence"/>
</dbReference>
<proteinExistence type="predicted"/>
<evidence type="ECO:0000313" key="2">
    <source>
        <dbReference type="Proteomes" id="UP000628669"/>
    </source>
</evidence>
<accession>A0ABS1FS18</accession>
<keyword evidence="2" id="KW-1185">Reference proteome</keyword>
<protein>
    <submittedName>
        <fullName evidence="1">Uncharacterized protein</fullName>
    </submittedName>
</protein>
<gene>
    <name evidence="1" type="ORF">JHL15_05585</name>
</gene>
<evidence type="ECO:0000313" key="1">
    <source>
        <dbReference type="EMBL" id="MBK1895227.1"/>
    </source>
</evidence>
<dbReference type="RefSeq" id="WP_200244058.1">
    <property type="nucleotide sequence ID" value="NZ_JAENHK010000005.1"/>
</dbReference>
<reference evidence="2" key="1">
    <citation type="submission" date="2021-01" db="EMBL/GenBank/DDBJ databases">
        <title>Genome public.</title>
        <authorList>
            <person name="Liu C."/>
            <person name="Sun Q."/>
        </authorList>
    </citation>
    <scope>NUCLEOTIDE SEQUENCE [LARGE SCALE GENOMIC DNA]</scope>
    <source>
        <strain evidence="2">YIM B02567</strain>
    </source>
</reference>